<organism evidence="3 4">
    <name type="scientific">Durusdinium trenchii</name>
    <dbReference type="NCBI Taxonomy" id="1381693"/>
    <lineage>
        <taxon>Eukaryota</taxon>
        <taxon>Sar</taxon>
        <taxon>Alveolata</taxon>
        <taxon>Dinophyceae</taxon>
        <taxon>Suessiales</taxon>
        <taxon>Symbiodiniaceae</taxon>
        <taxon>Durusdinium</taxon>
    </lineage>
</organism>
<evidence type="ECO:0000313" key="3">
    <source>
        <dbReference type="EMBL" id="CAK9002802.1"/>
    </source>
</evidence>
<evidence type="ECO:0000313" key="4">
    <source>
        <dbReference type="Proteomes" id="UP001642464"/>
    </source>
</evidence>
<protein>
    <submittedName>
        <fullName evidence="3">Chloroplastic (Protein MATURATION OF RBCL 1) (AtMRL1)</fullName>
    </submittedName>
</protein>
<dbReference type="PANTHER" id="PTHR47447:SF17">
    <property type="entry name" value="OS12G0638900 PROTEIN"/>
    <property type="match status" value="1"/>
</dbReference>
<keyword evidence="2" id="KW-0175">Coiled coil</keyword>
<dbReference type="Gene3D" id="1.25.40.10">
    <property type="entry name" value="Tetratricopeptide repeat domain"/>
    <property type="match status" value="2"/>
</dbReference>
<proteinExistence type="predicted"/>
<dbReference type="EMBL" id="CAXAMM010004202">
    <property type="protein sequence ID" value="CAK9002802.1"/>
    <property type="molecule type" value="Genomic_DNA"/>
</dbReference>
<accession>A0ABP0IMS9</accession>
<comment type="caution">
    <text evidence="3">The sequence shown here is derived from an EMBL/GenBank/DDBJ whole genome shotgun (WGS) entry which is preliminary data.</text>
</comment>
<evidence type="ECO:0000256" key="1">
    <source>
        <dbReference type="ARBA" id="ARBA00022737"/>
    </source>
</evidence>
<feature type="coiled-coil region" evidence="2">
    <location>
        <begin position="510"/>
        <end position="580"/>
    </location>
</feature>
<dbReference type="Proteomes" id="UP001642464">
    <property type="component" value="Unassembled WGS sequence"/>
</dbReference>
<evidence type="ECO:0000256" key="2">
    <source>
        <dbReference type="SAM" id="Coils"/>
    </source>
</evidence>
<feature type="coiled-coil region" evidence="2">
    <location>
        <begin position="380"/>
        <end position="486"/>
    </location>
</feature>
<keyword evidence="4" id="KW-1185">Reference proteome</keyword>
<gene>
    <name evidence="3" type="ORF">SCF082_LOCUS7484</name>
</gene>
<keyword evidence="1" id="KW-0677">Repeat</keyword>
<reference evidence="3 4" key="1">
    <citation type="submission" date="2024-02" db="EMBL/GenBank/DDBJ databases">
        <authorList>
            <person name="Chen Y."/>
            <person name="Shah S."/>
            <person name="Dougan E. K."/>
            <person name="Thang M."/>
            <person name="Chan C."/>
        </authorList>
    </citation>
    <scope>NUCLEOTIDE SEQUENCE [LARGE SCALE GENOMIC DNA]</scope>
</reference>
<dbReference type="PANTHER" id="PTHR47447">
    <property type="entry name" value="OS03G0856100 PROTEIN"/>
    <property type="match status" value="1"/>
</dbReference>
<sequence length="1223" mass="138145">MSRCSLFRSLVNQTAVRNFRNLSEAVGSDSAVTMLMTGLSSAMGHCTKHAQKLLSAPEPTPTQQLSQYANQKIIHSRMINSAVISQMEMVGMREFMAVQRMIIPMTSVKEKTHRGLAAKGVPDKVAEAIGMQLDGAEKFADQWDDFEVDETGSAHSYRVIVRLSCQDNGKCDLAIAATGASFNAAKEIDHYETQEIPEYGEEDRLIHEYEDGLLGRYHKTKTVKVRVQIGTRVKKIPIMKQKTFTASTMEDVKNYLEGKAMKEVLLLAHAFHSTDDHALVRAGKRALTARKHQEQWEAQASWTEKQMQLSIVQDKELLKNIQEAASQRVASMDSVAQQRVEKSQQLLHFSKEQDANLRLHQDEIHQTQLRQAVRNSKIKVDSAHRAADRAQSEMIAAEAKALTAQQRMTRDVERSLQAGAARISTAERQLKVEEEEMKAALWREEICALQIKRVAQEWKDNVQVEFQERKQELEKVLERVSDYEHRKKMPHQDAQVSMQIKTEEVSSRGFSVAQAARTRASEEVADLERRLHFAKEQLQKLEVKCASSLKELNGKWEEAKRIYEAKVSETESETEDLLQRLLTHREMHEDYCAQSVRKTEELQEERQAVVRNQGALSHELVRHRAAFCQQKSAQTRRQAEARLEQTKRHVEDVERRCQERVQMGKDTAEEKVRIAQQRFNEQVDMAERRSHEAGRRSGVKGEVGLRLVAATRKAKACIRAQDWRCAVLLLERPLDATDAWTAACSVLLSAWELGAAPFRSQLVVRGAHIAAAARWRRWQAALQLLHVAEDEGLPQDAIGFSAAMHGCVKAHRWTMALELLAAMEMKRLGLPQVTVNTAISACEAGHRWEEALAIFAGLLAPERHRADSLNATASACAKGHQWQQALALLEDGIRASVRPSRLTMVVALSATSDGSWWEGALHWLQLSRTLGRDPKTETSCFNAALSACARGRQWERVLQLLTTDVRKDAVSFITSMEVCESPYLLQEAKAHGVDVSMMELKRRLRRVPFASAEQLAPALARVMRRALETSLEDLCSIWEVCEERSDVTADTWWRFWCRHLEVPLIQQVELHCLAWPWSHAPGSAVRRALMRWNLSASKKFPVRPVVNTSLYGQRGDQALIFQLGLFFLAMDTRDRASVAFHAALARCSGAADEARRRGLFEVAEMLMPSDTWCGFHTLRPKTAEDSTRPVTTSSGVEVWTLGKETASTVFPDRGGTPLEEAQR</sequence>
<name>A0ABP0IMS9_9DINO</name>
<dbReference type="InterPro" id="IPR011990">
    <property type="entry name" value="TPR-like_helical_dom_sf"/>
</dbReference>